<evidence type="ECO:0000313" key="2">
    <source>
        <dbReference type="EMBL" id="MFA0570727.1"/>
    </source>
</evidence>
<dbReference type="InterPro" id="IPR000182">
    <property type="entry name" value="GNAT_dom"/>
</dbReference>
<dbReference type="PROSITE" id="PS51186">
    <property type="entry name" value="GNAT"/>
    <property type="match status" value="1"/>
</dbReference>
<evidence type="ECO:0000313" key="3">
    <source>
        <dbReference type="Proteomes" id="UP001570417"/>
    </source>
</evidence>
<dbReference type="EMBL" id="JBFRUW010000117">
    <property type="protein sequence ID" value="MFA0570727.1"/>
    <property type="molecule type" value="Genomic_DNA"/>
</dbReference>
<keyword evidence="2" id="KW-0808">Transferase</keyword>
<feature type="domain" description="N-acetyltransferase" evidence="1">
    <location>
        <begin position="3"/>
        <end position="154"/>
    </location>
</feature>
<name>A0ABV4NHI4_9VIBR</name>
<dbReference type="Pfam" id="PF00583">
    <property type="entry name" value="Acetyltransf_1"/>
    <property type="match status" value="1"/>
</dbReference>
<keyword evidence="2" id="KW-0012">Acyltransferase</keyword>
<sequence length="155" mass="17494">MVISLLADSPSDSHKIAQWYYDEWANHANTTLEMVVLDVMTKSINRDDFPMTFICKLNNDLIGVAELKLQENTRLPEYKHWLGGVFVEPSHRLMGVASQLIFTALDKAEALGVRTLYLECEPHNTSLYHRHGFNIDHSASETGGMTVIMSKTLNA</sequence>
<dbReference type="Gene3D" id="3.40.630.30">
    <property type="match status" value="1"/>
</dbReference>
<accession>A0ABV4NHI4</accession>
<keyword evidence="3" id="KW-1185">Reference proteome</keyword>
<dbReference type="Proteomes" id="UP001570417">
    <property type="component" value="Unassembled WGS sequence"/>
</dbReference>
<dbReference type="EC" id="2.3.-.-" evidence="2"/>
<reference evidence="2 3" key="1">
    <citation type="journal article" date="2024" name="ISME J.">
        <title>Tailless and filamentous prophages are predominant in marine Vibrio.</title>
        <authorList>
            <person name="Steensen K."/>
            <person name="Seneca J."/>
            <person name="Bartlau N."/>
            <person name="Yu X.A."/>
            <person name="Hussain F.A."/>
            <person name="Polz M.F."/>
        </authorList>
    </citation>
    <scope>NUCLEOTIDE SEQUENCE [LARGE SCALE GENOMIC DNA]</scope>
    <source>
        <strain evidence="2 3">10N.222.51.A1</strain>
    </source>
</reference>
<dbReference type="RefSeq" id="WP_372268424.1">
    <property type="nucleotide sequence ID" value="NZ_JBFRUW010000117.1"/>
</dbReference>
<comment type="caution">
    <text evidence="2">The sequence shown here is derived from an EMBL/GenBank/DDBJ whole genome shotgun (WGS) entry which is preliminary data.</text>
</comment>
<dbReference type="SUPFAM" id="SSF55729">
    <property type="entry name" value="Acyl-CoA N-acyltransferases (Nat)"/>
    <property type="match status" value="1"/>
</dbReference>
<dbReference type="InterPro" id="IPR016181">
    <property type="entry name" value="Acyl_CoA_acyltransferase"/>
</dbReference>
<evidence type="ECO:0000259" key="1">
    <source>
        <dbReference type="PROSITE" id="PS51186"/>
    </source>
</evidence>
<dbReference type="CDD" id="cd04301">
    <property type="entry name" value="NAT_SF"/>
    <property type="match status" value="1"/>
</dbReference>
<proteinExistence type="predicted"/>
<organism evidence="2 3">
    <name type="scientific">Vibrio gallaecicus</name>
    <dbReference type="NCBI Taxonomy" id="552386"/>
    <lineage>
        <taxon>Bacteria</taxon>
        <taxon>Pseudomonadati</taxon>
        <taxon>Pseudomonadota</taxon>
        <taxon>Gammaproteobacteria</taxon>
        <taxon>Vibrionales</taxon>
        <taxon>Vibrionaceae</taxon>
        <taxon>Vibrio</taxon>
    </lineage>
</organism>
<protein>
    <submittedName>
        <fullName evidence="2">GNAT family N-acetyltransferase</fullName>
        <ecNumber evidence="2">2.3.-.-</ecNumber>
    </submittedName>
</protein>
<dbReference type="GO" id="GO:0016746">
    <property type="term" value="F:acyltransferase activity"/>
    <property type="evidence" value="ECO:0007669"/>
    <property type="project" value="UniProtKB-KW"/>
</dbReference>
<gene>
    <name evidence="2" type="ORF">AB4566_20945</name>
</gene>